<dbReference type="InterPro" id="IPR027417">
    <property type="entry name" value="P-loop_NTPase"/>
</dbReference>
<evidence type="ECO:0000256" key="1">
    <source>
        <dbReference type="ARBA" id="ARBA00022741"/>
    </source>
</evidence>
<dbReference type="SUPFAM" id="SSF160246">
    <property type="entry name" value="EspE N-terminal domain-like"/>
    <property type="match status" value="1"/>
</dbReference>
<sequence length="415" mass="46850">MKFFSKNKKKSADLALRKKNLLFDFPSGSRYAESYRNLRTNLYFSAMEKNLKSVLVTSSIPAEGKTNTAINLAYTMAQSGKRTLLIDADLRKPVLTEVFEKKYEPGFTDILSDALGKDVPRGDLSEYSLGDKLKLMKYQKNTGILKITSPEEQVSFYVINGKVTDLLWNTCPPTRKLASQLVRQKVISQENADIALAHQRKTRQRLGDIFYAMGFISRPDLEKTLGINALDALRVASLMLEGSFEFFPMAEQDVTSSMVPSLDFEKLYRDFFGQGKELKYINQVIDGAVQTTEMENLFLLPAGKVPPNPAEVVGSDKAEFLMEILKQRFDFIIVDTPPVLPASDALLMAPRTDGTVLVLQSGKTNKKIVKEVVDRFRMAKLPILGVLLNRVDVKKGGYYYKYYQKYYASYYGNGK</sequence>
<dbReference type="STRING" id="1121400.SAMN02746065_102108"/>
<dbReference type="Proteomes" id="UP000192418">
    <property type="component" value="Unassembled WGS sequence"/>
</dbReference>
<accession>A0A1W1Z830</accession>
<dbReference type="PANTHER" id="PTHR32309">
    <property type="entry name" value="TYROSINE-PROTEIN KINASE"/>
    <property type="match status" value="1"/>
</dbReference>
<dbReference type="InterPro" id="IPR037257">
    <property type="entry name" value="T2SS_E_N_sf"/>
</dbReference>
<gene>
    <name evidence="5" type="ORF">SAMN02746065_102108</name>
</gene>
<keyword evidence="2" id="KW-0067">ATP-binding</keyword>
<dbReference type="Pfam" id="PF14332">
    <property type="entry name" value="DUF4388"/>
    <property type="match status" value="1"/>
</dbReference>
<evidence type="ECO:0000313" key="6">
    <source>
        <dbReference type="Proteomes" id="UP000192418"/>
    </source>
</evidence>
<dbReference type="InterPro" id="IPR005702">
    <property type="entry name" value="Wzc-like_C"/>
</dbReference>
<dbReference type="CDD" id="cd05387">
    <property type="entry name" value="BY-kinase"/>
    <property type="match status" value="1"/>
</dbReference>
<dbReference type="PANTHER" id="PTHR32309:SF13">
    <property type="entry name" value="FERRIC ENTEROBACTIN TRANSPORT PROTEIN FEPE"/>
    <property type="match status" value="1"/>
</dbReference>
<proteinExistence type="predicted"/>
<dbReference type="SUPFAM" id="SSF52540">
    <property type="entry name" value="P-loop containing nucleoside triphosphate hydrolases"/>
    <property type="match status" value="1"/>
</dbReference>
<dbReference type="AlphaFoldDB" id="A0A1W1Z830"/>
<evidence type="ECO:0000256" key="2">
    <source>
        <dbReference type="ARBA" id="ARBA00022840"/>
    </source>
</evidence>
<dbReference type="InterPro" id="IPR002586">
    <property type="entry name" value="CobQ/CobB/MinD/ParA_Nub-bd_dom"/>
</dbReference>
<dbReference type="Pfam" id="PF01656">
    <property type="entry name" value="CbiA"/>
    <property type="match status" value="1"/>
</dbReference>
<dbReference type="RefSeq" id="WP_084066783.1">
    <property type="nucleotide sequence ID" value="NZ_FWXY01000002.1"/>
</dbReference>
<dbReference type="GO" id="GO:0004713">
    <property type="term" value="F:protein tyrosine kinase activity"/>
    <property type="evidence" value="ECO:0007669"/>
    <property type="project" value="TreeGrafter"/>
</dbReference>
<dbReference type="Gene3D" id="3.40.50.300">
    <property type="entry name" value="P-loop containing nucleotide triphosphate hydrolases"/>
    <property type="match status" value="2"/>
</dbReference>
<name>A0A1W1Z830_9BACT</name>
<evidence type="ECO:0000259" key="4">
    <source>
        <dbReference type="Pfam" id="PF14332"/>
    </source>
</evidence>
<dbReference type="InterPro" id="IPR025497">
    <property type="entry name" value="PatA-like_N"/>
</dbReference>
<dbReference type="OrthoDB" id="9812433at2"/>
<organism evidence="5 6">
    <name type="scientific">Desulfocicer vacuolatum DSM 3385</name>
    <dbReference type="NCBI Taxonomy" id="1121400"/>
    <lineage>
        <taxon>Bacteria</taxon>
        <taxon>Pseudomonadati</taxon>
        <taxon>Thermodesulfobacteriota</taxon>
        <taxon>Desulfobacteria</taxon>
        <taxon>Desulfobacterales</taxon>
        <taxon>Desulfobacteraceae</taxon>
        <taxon>Desulfocicer</taxon>
    </lineage>
</organism>
<evidence type="ECO:0000313" key="5">
    <source>
        <dbReference type="EMBL" id="SMC44078.1"/>
    </source>
</evidence>
<feature type="domain" description="PatA-like N-terminal" evidence="4">
    <location>
        <begin position="121"/>
        <end position="268"/>
    </location>
</feature>
<feature type="domain" description="CobQ/CobB/MinD/ParA nucleotide binding" evidence="3">
    <location>
        <begin position="63"/>
        <end position="395"/>
    </location>
</feature>
<dbReference type="InterPro" id="IPR050445">
    <property type="entry name" value="Bact_polysacc_biosynth/exp"/>
</dbReference>
<dbReference type="GO" id="GO:0005886">
    <property type="term" value="C:plasma membrane"/>
    <property type="evidence" value="ECO:0007669"/>
    <property type="project" value="TreeGrafter"/>
</dbReference>
<dbReference type="EMBL" id="FWXY01000002">
    <property type="protein sequence ID" value="SMC44078.1"/>
    <property type="molecule type" value="Genomic_DNA"/>
</dbReference>
<protein>
    <submittedName>
        <fullName evidence="5">Capsular exopolysaccharide family</fullName>
    </submittedName>
</protein>
<evidence type="ECO:0000259" key="3">
    <source>
        <dbReference type="Pfam" id="PF01656"/>
    </source>
</evidence>
<keyword evidence="1" id="KW-0547">Nucleotide-binding</keyword>
<reference evidence="5 6" key="1">
    <citation type="submission" date="2017-04" db="EMBL/GenBank/DDBJ databases">
        <authorList>
            <person name="Afonso C.L."/>
            <person name="Miller P.J."/>
            <person name="Scott M.A."/>
            <person name="Spackman E."/>
            <person name="Goraichik I."/>
            <person name="Dimitrov K.M."/>
            <person name="Suarez D.L."/>
            <person name="Swayne D.E."/>
        </authorList>
    </citation>
    <scope>NUCLEOTIDE SEQUENCE [LARGE SCALE GENOMIC DNA]</scope>
    <source>
        <strain evidence="5 6">DSM 3385</strain>
    </source>
</reference>
<keyword evidence="6" id="KW-1185">Reference proteome</keyword>